<evidence type="ECO:0000313" key="2">
    <source>
        <dbReference type="EMBL" id="CAF3374165.1"/>
    </source>
</evidence>
<feature type="transmembrane region" description="Helical" evidence="1">
    <location>
        <begin position="70"/>
        <end position="93"/>
    </location>
</feature>
<accession>A0A817Y3H2</accession>
<evidence type="ECO:0000256" key="1">
    <source>
        <dbReference type="SAM" id="Phobius"/>
    </source>
</evidence>
<keyword evidence="1" id="KW-0472">Membrane</keyword>
<dbReference type="EMBL" id="CAJNYV010000664">
    <property type="protein sequence ID" value="CAF3374165.1"/>
    <property type="molecule type" value="Genomic_DNA"/>
</dbReference>
<name>A0A817Y3H2_9BILA</name>
<sequence length="107" mass="12122">MANTGNEVSASDSVSEILLKEQANKNDGGKKPPTYEHYSATQKILSKCMSNLNQDIKIHQQLLFYNQVQLSLWIILKLIYVGLFSILFVAVLVSDAKLVVMRIKFNY</sequence>
<protein>
    <submittedName>
        <fullName evidence="2">Uncharacterized protein</fullName>
    </submittedName>
</protein>
<proteinExistence type="predicted"/>
<gene>
    <name evidence="2" type="ORF">KIK155_LOCUS5683</name>
</gene>
<evidence type="ECO:0000313" key="3">
    <source>
        <dbReference type="Proteomes" id="UP000663865"/>
    </source>
</evidence>
<keyword evidence="1" id="KW-0812">Transmembrane</keyword>
<dbReference type="AlphaFoldDB" id="A0A817Y3H2"/>
<organism evidence="2 3">
    <name type="scientific">Rotaria socialis</name>
    <dbReference type="NCBI Taxonomy" id="392032"/>
    <lineage>
        <taxon>Eukaryota</taxon>
        <taxon>Metazoa</taxon>
        <taxon>Spiralia</taxon>
        <taxon>Gnathifera</taxon>
        <taxon>Rotifera</taxon>
        <taxon>Eurotatoria</taxon>
        <taxon>Bdelloidea</taxon>
        <taxon>Philodinida</taxon>
        <taxon>Philodinidae</taxon>
        <taxon>Rotaria</taxon>
    </lineage>
</organism>
<dbReference type="Proteomes" id="UP000663865">
    <property type="component" value="Unassembled WGS sequence"/>
</dbReference>
<reference evidence="2" key="1">
    <citation type="submission" date="2021-02" db="EMBL/GenBank/DDBJ databases">
        <authorList>
            <person name="Nowell W R."/>
        </authorList>
    </citation>
    <scope>NUCLEOTIDE SEQUENCE</scope>
</reference>
<comment type="caution">
    <text evidence="2">The sequence shown here is derived from an EMBL/GenBank/DDBJ whole genome shotgun (WGS) entry which is preliminary data.</text>
</comment>
<keyword evidence="1" id="KW-1133">Transmembrane helix</keyword>